<name>A0ABU6ITA8_9FLAO</name>
<dbReference type="Pfam" id="PF08885">
    <property type="entry name" value="GSCFA"/>
    <property type="match status" value="1"/>
</dbReference>
<dbReference type="Gene3D" id="3.40.50.1110">
    <property type="entry name" value="SGNH hydrolase"/>
    <property type="match status" value="1"/>
</dbReference>
<evidence type="ECO:0000313" key="2">
    <source>
        <dbReference type="EMBL" id="MEC4266362.1"/>
    </source>
</evidence>
<dbReference type="Proteomes" id="UP001355298">
    <property type="component" value="Unassembled WGS sequence"/>
</dbReference>
<dbReference type="InterPro" id="IPR014982">
    <property type="entry name" value="GSCFA"/>
</dbReference>
<keyword evidence="2" id="KW-0378">Hydrolase</keyword>
<gene>
    <name evidence="2" type="ORF">VOP03_13475</name>
</gene>
<dbReference type="RefSeq" id="WP_326279299.1">
    <property type="nucleotide sequence ID" value="NZ_JAYKYV010000013.1"/>
</dbReference>
<comment type="caution">
    <text evidence="2">The sequence shown here is derived from an EMBL/GenBank/DDBJ whole genome shotgun (WGS) entry which is preliminary data.</text>
</comment>
<organism evidence="2 3">
    <name type="scientific">Flagellimonas halotolerans</name>
    <dbReference type="NCBI Taxonomy" id="3112164"/>
    <lineage>
        <taxon>Bacteria</taxon>
        <taxon>Pseudomonadati</taxon>
        <taxon>Bacteroidota</taxon>
        <taxon>Flavobacteriia</taxon>
        <taxon>Flavobacteriales</taxon>
        <taxon>Flavobacteriaceae</taxon>
        <taxon>Flagellimonas</taxon>
    </lineage>
</organism>
<dbReference type="EMBL" id="JAYMGW010000013">
    <property type="protein sequence ID" value="MEC4266362.1"/>
    <property type="molecule type" value="Genomic_DNA"/>
</dbReference>
<proteinExistence type="predicted"/>
<protein>
    <submittedName>
        <fullName evidence="2">GSCFA domain-containing protein</fullName>
        <ecNumber evidence="2">3.1.-.-</ecNumber>
    </submittedName>
</protein>
<dbReference type="EC" id="3.1.-.-" evidence="2"/>
<accession>A0ABU6ITA8</accession>
<evidence type="ECO:0000313" key="3">
    <source>
        <dbReference type="Proteomes" id="UP001355298"/>
    </source>
</evidence>
<evidence type="ECO:0000259" key="1">
    <source>
        <dbReference type="Pfam" id="PF08885"/>
    </source>
</evidence>
<feature type="domain" description="GSCFA" evidence="1">
    <location>
        <begin position="21"/>
        <end position="256"/>
    </location>
</feature>
<keyword evidence="3" id="KW-1185">Reference proteome</keyword>
<reference evidence="2 3" key="1">
    <citation type="submission" date="2024-01" db="EMBL/GenBank/DDBJ databases">
        <title>The strains designed SYSU M86414 and SYSU M84420 isolated from the marine sediment in San Sha City (Hainan Province, China).</title>
        <authorList>
            <person name="Guo D."/>
        </authorList>
    </citation>
    <scope>NUCLEOTIDE SEQUENCE [LARGE SCALE GENOMIC DNA]</scope>
    <source>
        <strain evidence="2 3">SYSU M84420</strain>
    </source>
</reference>
<dbReference type="InterPro" id="IPR036514">
    <property type="entry name" value="SGNH_hydro_sf"/>
</dbReference>
<dbReference type="GO" id="GO:0016787">
    <property type="term" value="F:hydrolase activity"/>
    <property type="evidence" value="ECO:0007669"/>
    <property type="project" value="UniProtKB-KW"/>
</dbReference>
<dbReference type="SUPFAM" id="SSF52266">
    <property type="entry name" value="SGNH hydrolase"/>
    <property type="match status" value="1"/>
</dbReference>
<sequence length="315" mass="36797">MELQTKIPLKSSDNPIDYHSKLVLLGSCFVENMGKKLDYFKFQQMQNPFGILFHPLAIENLVQRAIQEESYQKGDIFEQDGIWRCFEAHSYLRSKDSGELLQLLNQRLTETKIGLEASSHIIITLGTAWVYEHRDSNKIVANCHKVPQKQFTKKLLSVTEIESSLNNLVGMIRKMNSLAQIIFTISPVRHVKDGFMENQRSKAHLFAALHQIIKGHSVSYFPSYEIMMDELRDYRFYGKDMVHPNELAVDYIWQKFKSVWIAKDAYPIMDEVEAVQKGLMHRPFNPDSEAHQKFKTSLRTKITYLQERHSFMKFD</sequence>